<keyword evidence="3" id="KW-1185">Reference proteome</keyword>
<feature type="compositionally biased region" description="Polar residues" evidence="1">
    <location>
        <begin position="90"/>
        <end position="100"/>
    </location>
</feature>
<organism evidence="2 3">
    <name type="scientific">Favolaschia claudopus</name>
    <dbReference type="NCBI Taxonomy" id="2862362"/>
    <lineage>
        <taxon>Eukaryota</taxon>
        <taxon>Fungi</taxon>
        <taxon>Dikarya</taxon>
        <taxon>Basidiomycota</taxon>
        <taxon>Agaricomycotina</taxon>
        <taxon>Agaricomycetes</taxon>
        <taxon>Agaricomycetidae</taxon>
        <taxon>Agaricales</taxon>
        <taxon>Marasmiineae</taxon>
        <taxon>Mycenaceae</taxon>
        <taxon>Favolaschia</taxon>
    </lineage>
</organism>
<feature type="compositionally biased region" description="Low complexity" evidence="1">
    <location>
        <begin position="30"/>
        <end position="40"/>
    </location>
</feature>
<sequence>MKERPSKEVYPHLYHRLIRPRPLVLRQARQYRSPPSYRPSIYPPPPPTTLPPFPHTASDASESAPERNSRVDLSPAGQSDRPLAPPFASTAPSVSASQPSPRFLGYAPANPAVSKRATLPSPCTQRHVIERTFHTHTESRNTQSSGRRTTAL</sequence>
<feature type="compositionally biased region" description="Basic and acidic residues" evidence="1">
    <location>
        <begin position="127"/>
        <end position="139"/>
    </location>
</feature>
<proteinExistence type="predicted"/>
<accession>A0AAV9Z982</accession>
<dbReference type="AlphaFoldDB" id="A0AAV9Z982"/>
<name>A0AAV9Z982_9AGAR</name>
<feature type="compositionally biased region" description="Pro residues" evidence="1">
    <location>
        <begin position="41"/>
        <end position="54"/>
    </location>
</feature>
<comment type="caution">
    <text evidence="2">The sequence shown here is derived from an EMBL/GenBank/DDBJ whole genome shotgun (WGS) entry which is preliminary data.</text>
</comment>
<dbReference type="Proteomes" id="UP001362999">
    <property type="component" value="Unassembled WGS sequence"/>
</dbReference>
<protein>
    <submittedName>
        <fullName evidence="2">Uncharacterized protein</fullName>
    </submittedName>
</protein>
<feature type="compositionally biased region" description="Polar residues" evidence="1">
    <location>
        <begin position="140"/>
        <end position="152"/>
    </location>
</feature>
<gene>
    <name evidence="2" type="ORF">R3P38DRAFT_3238717</name>
</gene>
<evidence type="ECO:0000256" key="1">
    <source>
        <dbReference type="SAM" id="MobiDB-lite"/>
    </source>
</evidence>
<evidence type="ECO:0000313" key="3">
    <source>
        <dbReference type="Proteomes" id="UP001362999"/>
    </source>
</evidence>
<dbReference type="EMBL" id="JAWWNJ010000178">
    <property type="protein sequence ID" value="KAK6974937.1"/>
    <property type="molecule type" value="Genomic_DNA"/>
</dbReference>
<evidence type="ECO:0000313" key="2">
    <source>
        <dbReference type="EMBL" id="KAK6974937.1"/>
    </source>
</evidence>
<reference evidence="2 3" key="1">
    <citation type="journal article" date="2024" name="J Genomics">
        <title>Draft genome sequencing and assembly of Favolaschia claudopus CIRM-BRFM 2984 isolated from oak limbs.</title>
        <authorList>
            <person name="Navarro D."/>
            <person name="Drula E."/>
            <person name="Chaduli D."/>
            <person name="Cazenave R."/>
            <person name="Ahrendt S."/>
            <person name="Wang J."/>
            <person name="Lipzen A."/>
            <person name="Daum C."/>
            <person name="Barry K."/>
            <person name="Grigoriev I.V."/>
            <person name="Favel A."/>
            <person name="Rosso M.N."/>
            <person name="Martin F."/>
        </authorList>
    </citation>
    <scope>NUCLEOTIDE SEQUENCE [LARGE SCALE GENOMIC DNA]</scope>
    <source>
        <strain evidence="2 3">CIRM-BRFM 2984</strain>
    </source>
</reference>
<feature type="region of interest" description="Disordered" evidence="1">
    <location>
        <begin position="21"/>
        <end position="152"/>
    </location>
</feature>